<reference evidence="2" key="1">
    <citation type="submission" date="2014-11" db="EMBL/GenBank/DDBJ databases">
        <authorList>
            <person name="Amaro Gonzalez C."/>
        </authorList>
    </citation>
    <scope>NUCLEOTIDE SEQUENCE</scope>
</reference>
<proteinExistence type="predicted"/>
<name>A0A0E9TEM9_ANGAN</name>
<accession>A0A0E9TEM9</accession>
<dbReference type="EMBL" id="GBXM01057242">
    <property type="protein sequence ID" value="JAH51335.1"/>
    <property type="molecule type" value="Transcribed_RNA"/>
</dbReference>
<dbReference type="AlphaFoldDB" id="A0A0E9TEM9"/>
<feature type="compositionally biased region" description="Acidic residues" evidence="1">
    <location>
        <begin position="22"/>
        <end position="31"/>
    </location>
</feature>
<organism evidence="2">
    <name type="scientific">Anguilla anguilla</name>
    <name type="common">European freshwater eel</name>
    <name type="synonym">Muraena anguilla</name>
    <dbReference type="NCBI Taxonomy" id="7936"/>
    <lineage>
        <taxon>Eukaryota</taxon>
        <taxon>Metazoa</taxon>
        <taxon>Chordata</taxon>
        <taxon>Craniata</taxon>
        <taxon>Vertebrata</taxon>
        <taxon>Euteleostomi</taxon>
        <taxon>Actinopterygii</taxon>
        <taxon>Neopterygii</taxon>
        <taxon>Teleostei</taxon>
        <taxon>Anguilliformes</taxon>
        <taxon>Anguillidae</taxon>
        <taxon>Anguilla</taxon>
    </lineage>
</organism>
<feature type="region of interest" description="Disordered" evidence="1">
    <location>
        <begin position="1"/>
        <end position="38"/>
    </location>
</feature>
<protein>
    <submittedName>
        <fullName evidence="2">Uncharacterized protein</fullName>
    </submittedName>
</protein>
<reference evidence="2" key="2">
    <citation type="journal article" date="2015" name="Fish Shellfish Immunol.">
        <title>Early steps in the European eel (Anguilla anguilla)-Vibrio vulnificus interaction in the gills: Role of the RtxA13 toxin.</title>
        <authorList>
            <person name="Callol A."/>
            <person name="Pajuelo D."/>
            <person name="Ebbesson L."/>
            <person name="Teles M."/>
            <person name="MacKenzie S."/>
            <person name="Amaro C."/>
        </authorList>
    </citation>
    <scope>NUCLEOTIDE SEQUENCE</scope>
</reference>
<evidence type="ECO:0000256" key="1">
    <source>
        <dbReference type="SAM" id="MobiDB-lite"/>
    </source>
</evidence>
<evidence type="ECO:0000313" key="2">
    <source>
        <dbReference type="EMBL" id="JAH51335.1"/>
    </source>
</evidence>
<sequence length="38" mass="4384">MPILQNLSDVFLEGDGARSQQDDDDDYEQQGETERHKC</sequence>